<organism evidence="3 4">
    <name type="scientific">Candidatus Accumulibacter adjunctus</name>
    <dbReference type="NCBI Taxonomy" id="1454001"/>
    <lineage>
        <taxon>Bacteria</taxon>
        <taxon>Pseudomonadati</taxon>
        <taxon>Pseudomonadota</taxon>
        <taxon>Betaproteobacteria</taxon>
        <taxon>Candidatus Accumulibacter</taxon>
    </lineage>
</organism>
<feature type="region of interest" description="Disordered" evidence="1">
    <location>
        <begin position="1"/>
        <end position="20"/>
    </location>
</feature>
<evidence type="ECO:0000313" key="3">
    <source>
        <dbReference type="EMBL" id="EXI69807.1"/>
    </source>
</evidence>
<comment type="caution">
    <text evidence="3">The sequence shown here is derived from an EMBL/GenBank/DDBJ whole genome shotgun (WGS) entry which is preliminary data.</text>
</comment>
<dbReference type="AlphaFoldDB" id="A0A011NYS4"/>
<dbReference type="PANTHER" id="PTHR30399">
    <property type="entry name" value="UNCHARACTERIZED PROTEIN YGJP"/>
    <property type="match status" value="1"/>
</dbReference>
<evidence type="ECO:0000259" key="2">
    <source>
        <dbReference type="Pfam" id="PF01863"/>
    </source>
</evidence>
<gene>
    <name evidence="3" type="ORF">AW08_00300</name>
</gene>
<dbReference type="Gene3D" id="3.30.2010.10">
    <property type="entry name" value="Metalloproteases ('zincins'), catalytic domain"/>
    <property type="match status" value="1"/>
</dbReference>
<dbReference type="PANTHER" id="PTHR30399:SF1">
    <property type="entry name" value="UTP PYROPHOSPHATASE"/>
    <property type="match status" value="1"/>
</dbReference>
<dbReference type="Proteomes" id="UP000020218">
    <property type="component" value="Unassembled WGS sequence"/>
</dbReference>
<dbReference type="InterPro" id="IPR002725">
    <property type="entry name" value="YgjP-like_metallopeptidase"/>
</dbReference>
<sequence length="254" mass="28593">MSSPLERASAASRQAAASETQRTIELGERTVAYVLRRSPRRTIGLSIDHRGLRVGAPPRAPLHEVESLLLRHGEWIGRKLDEWHARRPERLQAITDGLQLPFLGQTLTIRLASGGKRCLWHRHAGGAILSLCLRAPAEAPRVLERALRERARELFSERLAHYAAVLEVPQPRLSLTAARTRWGSCSARNGVRLNWRLLHFPLPVIDYVVVHELAHLREMNHSPRFWAIVAAACPDWQALRAELRVLGKTLPGLV</sequence>
<evidence type="ECO:0000313" key="4">
    <source>
        <dbReference type="Proteomes" id="UP000020218"/>
    </source>
</evidence>
<name>A0A011NYS4_9PROT</name>
<feature type="domain" description="YgjP-like metallopeptidase" evidence="2">
    <location>
        <begin position="41"/>
        <end position="244"/>
    </location>
</feature>
<accession>A0A011NYS4</accession>
<dbReference type="EMBL" id="JFAX01000001">
    <property type="protein sequence ID" value="EXI69807.1"/>
    <property type="molecule type" value="Genomic_DNA"/>
</dbReference>
<dbReference type="Pfam" id="PF01863">
    <property type="entry name" value="YgjP-like"/>
    <property type="match status" value="1"/>
</dbReference>
<proteinExistence type="predicted"/>
<evidence type="ECO:0000256" key="1">
    <source>
        <dbReference type="SAM" id="MobiDB-lite"/>
    </source>
</evidence>
<dbReference type="STRING" id="1454001.AW08_00300"/>
<dbReference type="CDD" id="cd07344">
    <property type="entry name" value="M48_yhfN_like"/>
    <property type="match status" value="1"/>
</dbReference>
<keyword evidence="4" id="KW-1185">Reference proteome</keyword>
<reference evidence="3" key="1">
    <citation type="submission" date="2014-02" db="EMBL/GenBank/DDBJ databases">
        <title>Expanding our view of genomic diversity in Candidatus Accumulibacter clades.</title>
        <authorList>
            <person name="Skennerton C.T."/>
            <person name="Barr J.J."/>
            <person name="Slater F.R."/>
            <person name="Bond P.L."/>
            <person name="Tyson G.W."/>
        </authorList>
    </citation>
    <scope>NUCLEOTIDE SEQUENCE [LARGE SCALE GENOMIC DNA]</scope>
</reference>
<protein>
    <recommendedName>
        <fullName evidence="2">YgjP-like metallopeptidase domain-containing protein</fullName>
    </recommendedName>
</protein>
<feature type="compositionally biased region" description="Low complexity" evidence="1">
    <location>
        <begin position="7"/>
        <end position="18"/>
    </location>
</feature>
<dbReference type="InterPro" id="IPR053136">
    <property type="entry name" value="UTP_pyrophosphatase-like"/>
</dbReference>
<dbReference type="PATRIC" id="fig|1454001.3.peg.151"/>